<dbReference type="CDD" id="cd05233">
    <property type="entry name" value="SDR_c"/>
    <property type="match status" value="1"/>
</dbReference>
<keyword evidence="5" id="KW-1185">Reference proteome</keyword>
<dbReference type="EMBL" id="ABOX02000001">
    <property type="protein sequence ID" value="EEF63210.1"/>
    <property type="molecule type" value="Genomic_DNA"/>
</dbReference>
<dbReference type="FunFam" id="3.40.50.720:FF:000084">
    <property type="entry name" value="Short-chain dehydrogenase reductase"/>
    <property type="match status" value="1"/>
</dbReference>
<evidence type="ECO:0000256" key="1">
    <source>
        <dbReference type="ARBA" id="ARBA00006484"/>
    </source>
</evidence>
<protein>
    <submittedName>
        <fullName evidence="4">Short-chain dehydrogenase/reductase SDR</fullName>
    </submittedName>
</protein>
<evidence type="ECO:0000313" key="5">
    <source>
        <dbReference type="Proteomes" id="UP000003688"/>
    </source>
</evidence>
<dbReference type="OrthoDB" id="9775296at2"/>
<dbReference type="InterPro" id="IPR002347">
    <property type="entry name" value="SDR_fam"/>
</dbReference>
<proteinExistence type="inferred from homology"/>
<evidence type="ECO:0000256" key="2">
    <source>
        <dbReference type="RuleBase" id="RU000363"/>
    </source>
</evidence>
<dbReference type="Proteomes" id="UP000003688">
    <property type="component" value="Unassembled WGS sequence"/>
</dbReference>
<dbReference type="PROSITE" id="PS00061">
    <property type="entry name" value="ADH_SHORT"/>
    <property type="match status" value="1"/>
</dbReference>
<dbReference type="SUPFAM" id="SSF51735">
    <property type="entry name" value="NAD(P)-binding Rossmann-fold domains"/>
    <property type="match status" value="1"/>
</dbReference>
<reference evidence="4 5" key="1">
    <citation type="journal article" date="2011" name="J. Bacteriol.">
        <title>Genome sequence of 'Pedosphaera parvula' Ellin514, an aerobic Verrucomicrobial isolate from pasture soil.</title>
        <authorList>
            <person name="Kant R."/>
            <person name="van Passel M.W."/>
            <person name="Sangwan P."/>
            <person name="Palva A."/>
            <person name="Lucas S."/>
            <person name="Copeland A."/>
            <person name="Lapidus A."/>
            <person name="Glavina Del Rio T."/>
            <person name="Dalin E."/>
            <person name="Tice H."/>
            <person name="Bruce D."/>
            <person name="Goodwin L."/>
            <person name="Pitluck S."/>
            <person name="Chertkov O."/>
            <person name="Larimer F.W."/>
            <person name="Land M.L."/>
            <person name="Hauser L."/>
            <person name="Brettin T.S."/>
            <person name="Detter J.C."/>
            <person name="Han S."/>
            <person name="de Vos W.M."/>
            <person name="Janssen P.H."/>
            <person name="Smidt H."/>
        </authorList>
    </citation>
    <scope>NUCLEOTIDE SEQUENCE [LARGE SCALE GENOMIC DNA]</scope>
    <source>
        <strain evidence="4 5">Ellin514</strain>
    </source>
</reference>
<dbReference type="GO" id="GO:0016616">
    <property type="term" value="F:oxidoreductase activity, acting on the CH-OH group of donors, NAD or NADP as acceptor"/>
    <property type="evidence" value="ECO:0007669"/>
    <property type="project" value="UniProtKB-ARBA"/>
</dbReference>
<comment type="similarity">
    <text evidence="1 2">Belongs to the short-chain dehydrogenases/reductases (SDR) family.</text>
</comment>
<gene>
    <name evidence="4" type="ORF">Cflav_PD5845</name>
</gene>
<dbReference type="InterPro" id="IPR020904">
    <property type="entry name" value="Sc_DH/Rdtase_CS"/>
</dbReference>
<dbReference type="SMART" id="SM00822">
    <property type="entry name" value="PKS_KR"/>
    <property type="match status" value="1"/>
</dbReference>
<dbReference type="PRINTS" id="PR00080">
    <property type="entry name" value="SDRFAMILY"/>
</dbReference>
<dbReference type="InterPro" id="IPR036291">
    <property type="entry name" value="NAD(P)-bd_dom_sf"/>
</dbReference>
<name>B9X9R2_PEDPL</name>
<organism evidence="4 5">
    <name type="scientific">Pedosphaera parvula (strain Ellin514)</name>
    <dbReference type="NCBI Taxonomy" id="320771"/>
    <lineage>
        <taxon>Bacteria</taxon>
        <taxon>Pseudomonadati</taxon>
        <taxon>Verrucomicrobiota</taxon>
        <taxon>Pedosphaerae</taxon>
        <taxon>Pedosphaerales</taxon>
        <taxon>Pedosphaeraceae</taxon>
        <taxon>Pedosphaera</taxon>
    </lineage>
</organism>
<dbReference type="Pfam" id="PF00106">
    <property type="entry name" value="adh_short"/>
    <property type="match status" value="1"/>
</dbReference>
<dbReference type="AlphaFoldDB" id="B9X9R2"/>
<comment type="caution">
    <text evidence="4">The sequence shown here is derived from an EMBL/GenBank/DDBJ whole genome shotgun (WGS) entry which is preliminary data.</text>
</comment>
<sequence>MEFKEKVAIITGGNSGIGKAIAIALAREGAKIVITARRHAENQKVAQILIQQYGTSTLGIKADVAKEEDCERLVSETVKAFGTIHILVNSAGVGGGDTIEKTSTKDFDRILKTNLYGTFWCARAAYKQMRRNKSKNNEPRGMIINLSSVAGKFAWAGTGAYSASKFGVQALTQALADEGKQDNIKVTAICPAMVATPMTGKKGHDYLQPEDVAETVLYLARLSPAAWPTEIVIDRKGAAL</sequence>
<dbReference type="InterPro" id="IPR057326">
    <property type="entry name" value="KR_dom"/>
</dbReference>
<dbReference type="Gene3D" id="3.40.50.720">
    <property type="entry name" value="NAD(P)-binding Rossmann-like Domain"/>
    <property type="match status" value="1"/>
</dbReference>
<feature type="domain" description="Ketoreductase" evidence="3">
    <location>
        <begin position="6"/>
        <end position="201"/>
    </location>
</feature>
<dbReference type="PANTHER" id="PTHR42760">
    <property type="entry name" value="SHORT-CHAIN DEHYDROGENASES/REDUCTASES FAMILY MEMBER"/>
    <property type="match status" value="1"/>
</dbReference>
<accession>B9X9R2</accession>
<dbReference type="PRINTS" id="PR00081">
    <property type="entry name" value="GDHRDH"/>
</dbReference>
<dbReference type="RefSeq" id="WP_007412517.1">
    <property type="nucleotide sequence ID" value="NZ_ABOX02000001.1"/>
</dbReference>
<dbReference type="STRING" id="320771.Cflav_PD5845"/>
<evidence type="ECO:0000259" key="3">
    <source>
        <dbReference type="SMART" id="SM00822"/>
    </source>
</evidence>
<evidence type="ECO:0000313" key="4">
    <source>
        <dbReference type="EMBL" id="EEF63210.1"/>
    </source>
</evidence>